<feature type="transmembrane region" description="Helical" evidence="2">
    <location>
        <begin position="65"/>
        <end position="82"/>
    </location>
</feature>
<organism evidence="3">
    <name type="scientific">Gulosibacter sediminis</name>
    <dbReference type="NCBI Taxonomy" id="1729695"/>
    <lineage>
        <taxon>Bacteria</taxon>
        <taxon>Bacillati</taxon>
        <taxon>Actinomycetota</taxon>
        <taxon>Actinomycetes</taxon>
        <taxon>Micrococcales</taxon>
        <taxon>Microbacteriaceae</taxon>
        <taxon>Gulosibacter</taxon>
    </lineage>
</organism>
<keyword evidence="2" id="KW-0472">Membrane</keyword>
<protein>
    <submittedName>
        <fullName evidence="3">DUF3040 domain-containing protein</fullName>
    </submittedName>
</protein>
<feature type="compositionally biased region" description="Basic and acidic residues" evidence="1">
    <location>
        <begin position="112"/>
        <end position="133"/>
    </location>
</feature>
<reference evidence="3" key="1">
    <citation type="submission" date="2022-05" db="EMBL/GenBank/DDBJ databases">
        <title>Complete genome sequence of toluene-degrading Gulosibacter sediminis strain ACHW.36C.</title>
        <authorList>
            <person name="Wai A.C."/>
            <person name="Lai G.K."/>
            <person name="Griffin S.D."/>
            <person name="Leung F.C."/>
        </authorList>
    </citation>
    <scope>NUCLEOTIDE SEQUENCE [LARGE SCALE GENOMIC DNA]</scope>
    <source>
        <strain evidence="3">ACHW.36C</strain>
    </source>
</reference>
<feature type="region of interest" description="Disordered" evidence="1">
    <location>
        <begin position="85"/>
        <end position="133"/>
    </location>
</feature>
<dbReference type="Pfam" id="PF11239">
    <property type="entry name" value="DUF3040"/>
    <property type="match status" value="1"/>
</dbReference>
<dbReference type="EMBL" id="CP097160">
    <property type="protein sequence ID" value="UQN13901.1"/>
    <property type="molecule type" value="Genomic_DNA"/>
</dbReference>
<name>A0ABY4MWY0_9MICO</name>
<keyword evidence="2" id="KW-1133">Transmembrane helix</keyword>
<accession>A0ABY4MWY0</accession>
<feature type="transmembrane region" description="Helical" evidence="2">
    <location>
        <begin position="40"/>
        <end position="59"/>
    </location>
</feature>
<proteinExistence type="predicted"/>
<evidence type="ECO:0000313" key="3">
    <source>
        <dbReference type="EMBL" id="UQN13901.1"/>
    </source>
</evidence>
<keyword evidence="2" id="KW-0812">Transmembrane</keyword>
<sequence>MALSEQEQRLLDEMERSLYQHDADVVSTGRPAGAALTARSITISVLALAVGLAVIVGAMAIQQPWAGLIGFAIMIGGVYWAFASSGSSSTGESTKLPGTPGRPTTDAGVKSPDGRSFMDRMEDRWDRRQDNQG</sequence>
<feature type="compositionally biased region" description="Low complexity" evidence="1">
    <location>
        <begin position="85"/>
        <end position="94"/>
    </location>
</feature>
<evidence type="ECO:0000256" key="1">
    <source>
        <dbReference type="SAM" id="MobiDB-lite"/>
    </source>
</evidence>
<evidence type="ECO:0000256" key="2">
    <source>
        <dbReference type="SAM" id="Phobius"/>
    </source>
</evidence>
<gene>
    <name evidence="3" type="ORF">M3M28_07425</name>
</gene>
<dbReference type="InterPro" id="IPR021401">
    <property type="entry name" value="DUF3040"/>
</dbReference>